<evidence type="ECO:0000313" key="2">
    <source>
        <dbReference type="Proteomes" id="UP000186002"/>
    </source>
</evidence>
<dbReference type="EMBL" id="FRBW01000002">
    <property type="protein sequence ID" value="SHM36831.1"/>
    <property type="molecule type" value="Genomic_DNA"/>
</dbReference>
<sequence length="230" mass="25444">MRAALYFTPSADSDLTLAAADWLGRNPFNGEEIRSPSSAADDLVAAPRRYGFHGTLKAPFALAEGYDLAGLEREVQAFCAEHRGFRVPELALGRLGSFFALVPAMPCAALTEFAANVVRHFEPFRAPLTEKDLERRRKSALSPRQDALMCEWGYPYVFEEFRFHMTLTGSVPADQLDEVEVVLKSRFAAFIGKPLEVDALAVFSEPEPGAPFQVQSRPLLIPAEIEETHA</sequence>
<dbReference type="Gene3D" id="3.90.1140.10">
    <property type="entry name" value="Cyclic phosphodiesterase"/>
    <property type="match status" value="1"/>
</dbReference>
<dbReference type="AlphaFoldDB" id="A0A1M7I7R3"/>
<gene>
    <name evidence="1" type="ORF">SAMN05444272_2461</name>
</gene>
<dbReference type="Pfam" id="PF06299">
    <property type="entry name" value="DUF1045"/>
    <property type="match status" value="1"/>
</dbReference>
<reference evidence="1 2" key="1">
    <citation type="submission" date="2016-11" db="EMBL/GenBank/DDBJ databases">
        <authorList>
            <person name="Jaros S."/>
            <person name="Januszkiewicz K."/>
            <person name="Wedrychowicz H."/>
        </authorList>
    </citation>
    <scope>NUCLEOTIDE SEQUENCE [LARGE SCALE GENOMIC DNA]</scope>
    <source>
        <strain evidence="1 2">DSM 22153</strain>
    </source>
</reference>
<dbReference type="STRING" id="735517.SAMN05444272_2461"/>
<protein>
    <submittedName>
        <fullName evidence="1">Putative phosphonate metabolism protein</fullName>
    </submittedName>
</protein>
<dbReference type="RefSeq" id="WP_073013418.1">
    <property type="nucleotide sequence ID" value="NZ_FRBW01000002.1"/>
</dbReference>
<accession>A0A1M7I7R3</accession>
<name>A0A1M7I7R3_9HYPH</name>
<dbReference type="PIRSF" id="PIRSF033328">
    <property type="entry name" value="Phest_Mll4975"/>
    <property type="match status" value="1"/>
</dbReference>
<proteinExistence type="predicted"/>
<organism evidence="1 2">
    <name type="scientific">Roseibium suaedae</name>
    <dbReference type="NCBI Taxonomy" id="735517"/>
    <lineage>
        <taxon>Bacteria</taxon>
        <taxon>Pseudomonadati</taxon>
        <taxon>Pseudomonadota</taxon>
        <taxon>Alphaproteobacteria</taxon>
        <taxon>Hyphomicrobiales</taxon>
        <taxon>Stappiaceae</taxon>
        <taxon>Roseibium</taxon>
    </lineage>
</organism>
<keyword evidence="2" id="KW-1185">Reference proteome</keyword>
<evidence type="ECO:0000313" key="1">
    <source>
        <dbReference type="EMBL" id="SHM36831.1"/>
    </source>
</evidence>
<dbReference type="InterPro" id="IPR009389">
    <property type="entry name" value="DUF1045"/>
</dbReference>
<dbReference type="NCBIfam" id="TIGR03223">
    <property type="entry name" value="Phn_opern_protn"/>
    <property type="match status" value="1"/>
</dbReference>
<dbReference type="OrthoDB" id="4954742at2"/>
<dbReference type="Proteomes" id="UP000186002">
    <property type="component" value="Unassembled WGS sequence"/>
</dbReference>